<dbReference type="EMBL" id="JAFLEQ010000005">
    <property type="protein sequence ID" value="MBN9643648.1"/>
    <property type="molecule type" value="Genomic_DNA"/>
</dbReference>
<dbReference type="Proteomes" id="UP000664332">
    <property type="component" value="Unassembled WGS sequence"/>
</dbReference>
<dbReference type="RefSeq" id="WP_207118390.1">
    <property type="nucleotide sequence ID" value="NZ_JAFLEQ010000005.1"/>
</dbReference>
<proteinExistence type="predicted"/>
<gene>
    <name evidence="2" type="ORF">JZY06_03245</name>
</gene>
<dbReference type="AlphaFoldDB" id="A0A939DZ15"/>
<evidence type="ECO:0000313" key="3">
    <source>
        <dbReference type="Proteomes" id="UP000664332"/>
    </source>
</evidence>
<dbReference type="Pfam" id="PF13289">
    <property type="entry name" value="SIR2_2"/>
    <property type="match status" value="1"/>
</dbReference>
<comment type="caution">
    <text evidence="2">The sequence shown here is derived from an EMBL/GenBank/DDBJ whole genome shotgun (WGS) entry which is preliminary data.</text>
</comment>
<name>A0A939DZ15_9CORY</name>
<evidence type="ECO:0000256" key="1">
    <source>
        <dbReference type="SAM" id="MobiDB-lite"/>
    </source>
</evidence>
<reference evidence="2" key="1">
    <citation type="submission" date="2021-03" db="EMBL/GenBank/DDBJ databases">
        <authorList>
            <person name="Sun Q."/>
        </authorList>
    </citation>
    <scope>NUCLEOTIDE SEQUENCE</scope>
    <source>
        <strain evidence="2">CCM 8862</strain>
    </source>
</reference>
<organism evidence="2 3">
    <name type="scientific">Corynebacterium mendelii</name>
    <dbReference type="NCBI Taxonomy" id="2765362"/>
    <lineage>
        <taxon>Bacteria</taxon>
        <taxon>Bacillati</taxon>
        <taxon>Actinomycetota</taxon>
        <taxon>Actinomycetes</taxon>
        <taxon>Mycobacteriales</taxon>
        <taxon>Corynebacteriaceae</taxon>
        <taxon>Corynebacterium</taxon>
    </lineage>
</organism>
<keyword evidence="3" id="KW-1185">Reference proteome</keyword>
<sequence length="434" mass="48888">MRNESAGLQRPDNNGTESANRKFTVRTAGKDSEPAKTLKEIRCEVQRILDRSLKISTLIGSGASYGAIPLMGQTFQTFKEDTESGALKDDFDSVFQKFKAPPQGSPNRENDIEAFMTWLSQRTAIVTSGEKDDKYSKVLSALLSRFNDSVRQVDYETGEDSVDKVKRLYQRFIQGLGYSREILARRERTIFDVVNLFTTNYDLFHEYALLESGFLYTDGFSDGLKNEFSAKHFHRRPVDLDDRFRDRVQPVNPFFRLFKLHGSVDWIQLNATASRPHSTVRISQFHSKNTGDSASPDCANASLIKPMSSKYVLTQGEPFSDLFREFVNILGEPDTVLFVAGYGFGDEHVNNLIYHALQRSDFLLYAFVENPSDGPAGLNKFIAQNSKHNAIFVYPNDTSTPGRFMTFAEVVDCFAAESTGSINTDQESGIYNAN</sequence>
<evidence type="ECO:0000313" key="2">
    <source>
        <dbReference type="EMBL" id="MBN9643648.1"/>
    </source>
</evidence>
<accession>A0A939DZ15</accession>
<protein>
    <submittedName>
        <fullName evidence="2">SIR2 family protein</fullName>
    </submittedName>
</protein>
<feature type="region of interest" description="Disordered" evidence="1">
    <location>
        <begin position="1"/>
        <end position="35"/>
    </location>
</feature>